<keyword evidence="1" id="KW-0812">Transmembrane</keyword>
<sequence length="357" mass="39509">MPRAAVSAAEKSAAKHCLGSLGSSLPSLSPELLPCQASCRSACNVLRHCTHSDLVMPGGRGSAQDTDLESYGSAVVSRRLVKANAVSPTTYALACIAVVCHVLLIVVISWTSCSFAHWEDLDEPTREPIQWRIVTSTHAELGRCWSPALLMQKLASVEAPTMVSPFCEMRVSTLTMNRLRNFMSLMLGPMVTIQTVLHWFQGTHFPLTASKSFYIVSTGRELDPKVPKVNLGMIFCTAAMAIFFFYGGMWNIALLYMRTHDLEPGFEFQQCFAQLMVCCMCMMTKLKPAIMFFVSYLVYRCITMYVNPLMLAFIPTVLFLVAAVSPTGRRGAPEGQDLLPTVRGIIHDFALFAYEQT</sequence>
<evidence type="ECO:0000313" key="2">
    <source>
        <dbReference type="EMBL" id="CAJ1376643.1"/>
    </source>
</evidence>
<dbReference type="EMBL" id="CAUJNA010000412">
    <property type="protein sequence ID" value="CAJ1376643.1"/>
    <property type="molecule type" value="Genomic_DNA"/>
</dbReference>
<dbReference type="Proteomes" id="UP001178507">
    <property type="component" value="Unassembled WGS sequence"/>
</dbReference>
<proteinExistence type="predicted"/>
<dbReference type="AlphaFoldDB" id="A0AA36HWI1"/>
<name>A0AA36HWI1_9DINO</name>
<evidence type="ECO:0000256" key="1">
    <source>
        <dbReference type="SAM" id="Phobius"/>
    </source>
</evidence>
<comment type="caution">
    <text evidence="2">The sequence shown here is derived from an EMBL/GenBank/DDBJ whole genome shotgun (WGS) entry which is preliminary data.</text>
</comment>
<accession>A0AA36HWI1</accession>
<feature type="transmembrane region" description="Helical" evidence="1">
    <location>
        <begin position="91"/>
        <end position="110"/>
    </location>
</feature>
<keyword evidence="1" id="KW-0472">Membrane</keyword>
<evidence type="ECO:0000313" key="3">
    <source>
        <dbReference type="Proteomes" id="UP001178507"/>
    </source>
</evidence>
<organism evidence="2 3">
    <name type="scientific">Effrenium voratum</name>
    <dbReference type="NCBI Taxonomy" id="2562239"/>
    <lineage>
        <taxon>Eukaryota</taxon>
        <taxon>Sar</taxon>
        <taxon>Alveolata</taxon>
        <taxon>Dinophyceae</taxon>
        <taxon>Suessiales</taxon>
        <taxon>Symbiodiniaceae</taxon>
        <taxon>Effrenium</taxon>
    </lineage>
</organism>
<feature type="transmembrane region" description="Helical" evidence="1">
    <location>
        <begin position="179"/>
        <end position="200"/>
    </location>
</feature>
<gene>
    <name evidence="2" type="ORF">EVOR1521_LOCUS5658</name>
</gene>
<feature type="transmembrane region" description="Helical" evidence="1">
    <location>
        <begin position="275"/>
        <end position="299"/>
    </location>
</feature>
<feature type="transmembrane region" description="Helical" evidence="1">
    <location>
        <begin position="305"/>
        <end position="324"/>
    </location>
</feature>
<feature type="transmembrane region" description="Helical" evidence="1">
    <location>
        <begin position="231"/>
        <end position="254"/>
    </location>
</feature>
<keyword evidence="1" id="KW-1133">Transmembrane helix</keyword>
<protein>
    <submittedName>
        <fullName evidence="2">Uncharacterized protein</fullName>
    </submittedName>
</protein>
<keyword evidence="3" id="KW-1185">Reference proteome</keyword>
<reference evidence="2" key="1">
    <citation type="submission" date="2023-08" db="EMBL/GenBank/DDBJ databases">
        <authorList>
            <person name="Chen Y."/>
            <person name="Shah S."/>
            <person name="Dougan E. K."/>
            <person name="Thang M."/>
            <person name="Chan C."/>
        </authorList>
    </citation>
    <scope>NUCLEOTIDE SEQUENCE</scope>
</reference>